<keyword evidence="2" id="KW-0285">Flavoprotein</keyword>
<proteinExistence type="inferred from homology"/>
<dbReference type="InterPro" id="IPR002563">
    <property type="entry name" value="Flavin_Rdtase-like_dom"/>
</dbReference>
<dbReference type="InterPro" id="IPR042298">
    <property type="entry name" value="P-CP_red_C"/>
</dbReference>
<dbReference type="AlphaFoldDB" id="A0A6J6VXD3"/>
<evidence type="ECO:0000259" key="5">
    <source>
        <dbReference type="SMART" id="SM00903"/>
    </source>
</evidence>
<evidence type="ECO:0000313" key="7">
    <source>
        <dbReference type="EMBL" id="CAB4775483.1"/>
    </source>
</evidence>
<keyword evidence="3" id="KW-0288">FMN</keyword>
<gene>
    <name evidence="6" type="ORF">UFOPK1939_00847</name>
    <name evidence="7" type="ORF">UFOPK2938_00386</name>
    <name evidence="8" type="ORF">UFOPK3024_00505</name>
</gene>
<evidence type="ECO:0000313" key="6">
    <source>
        <dbReference type="EMBL" id="CAB4624821.1"/>
    </source>
</evidence>
<evidence type="ECO:0000313" key="8">
    <source>
        <dbReference type="EMBL" id="CAB4799245.1"/>
    </source>
</evidence>
<dbReference type="SMART" id="SM00903">
    <property type="entry name" value="Flavin_Reduct"/>
    <property type="match status" value="1"/>
</dbReference>
<evidence type="ECO:0000256" key="4">
    <source>
        <dbReference type="ARBA" id="ARBA00038054"/>
    </source>
</evidence>
<dbReference type="Gene3D" id="1.10.8.550">
    <property type="entry name" value="Proto-chlorophyllide reductase 57 kD subunit B"/>
    <property type="match status" value="1"/>
</dbReference>
<feature type="domain" description="Flavin reductase like" evidence="5">
    <location>
        <begin position="15"/>
        <end position="162"/>
    </location>
</feature>
<evidence type="ECO:0000256" key="1">
    <source>
        <dbReference type="ARBA" id="ARBA00001917"/>
    </source>
</evidence>
<dbReference type="InterPro" id="IPR012349">
    <property type="entry name" value="Split_barrel_FMN-bd"/>
</dbReference>
<comment type="similarity">
    <text evidence="4">Belongs to the flavoredoxin family.</text>
</comment>
<dbReference type="PANTHER" id="PTHR33798">
    <property type="entry name" value="FLAVOPROTEIN OXYGENASE"/>
    <property type="match status" value="1"/>
</dbReference>
<accession>A0A6J6VXD3</accession>
<evidence type="ECO:0000256" key="2">
    <source>
        <dbReference type="ARBA" id="ARBA00022630"/>
    </source>
</evidence>
<comment type="cofactor">
    <cofactor evidence="1">
        <name>FMN</name>
        <dbReference type="ChEBI" id="CHEBI:58210"/>
    </cofactor>
</comment>
<dbReference type="Gene3D" id="2.30.110.10">
    <property type="entry name" value="Electron Transport, Fmn-binding Protein, Chain A"/>
    <property type="match status" value="1"/>
</dbReference>
<evidence type="ECO:0000256" key="3">
    <source>
        <dbReference type="ARBA" id="ARBA00022643"/>
    </source>
</evidence>
<protein>
    <submittedName>
        <fullName evidence="7">Unannotated protein</fullName>
    </submittedName>
</protein>
<sequence length="276" mass="31562">MKEEIPIRPFWYSDAWIFPKLITVITTMDKDGRVNAAPYSHIMQYDVMAKTPQMMMGFRQDSHTFKNIKATGEFVINCPSSEYLEDLMETARFYPEGVNELEHTRFTTIPSRYVKPPSIEQAPQIMECTVDRIVELDKSSGIVYADIKAIIMDEGLEKMSRAERIPAMNLPIGLGDQDRFEYFYARPSDIVSFGLKETPRGIQAESIDPTMQWDKDSMEGLMQIPPMVREMVMTQVETYAKGKGAEEVTMTHMSELMAEFGMDEALMARFGGPKKD</sequence>
<dbReference type="EMBL" id="CAFAAK010000087">
    <property type="protein sequence ID" value="CAB4799245.1"/>
    <property type="molecule type" value="Genomic_DNA"/>
</dbReference>
<dbReference type="EMBL" id="CAEZVF010000130">
    <property type="protein sequence ID" value="CAB4624821.1"/>
    <property type="molecule type" value="Genomic_DNA"/>
</dbReference>
<organism evidence="7">
    <name type="scientific">freshwater metagenome</name>
    <dbReference type="NCBI Taxonomy" id="449393"/>
    <lineage>
        <taxon>unclassified sequences</taxon>
        <taxon>metagenomes</taxon>
        <taxon>ecological metagenomes</taxon>
    </lineage>
</organism>
<name>A0A6J6VXD3_9ZZZZ</name>
<dbReference type="PANTHER" id="PTHR33798:SF5">
    <property type="entry name" value="FLAVIN REDUCTASE LIKE DOMAIN-CONTAINING PROTEIN"/>
    <property type="match status" value="1"/>
</dbReference>
<reference evidence="7" key="1">
    <citation type="submission" date="2020-05" db="EMBL/GenBank/DDBJ databases">
        <authorList>
            <person name="Chiriac C."/>
            <person name="Salcher M."/>
            <person name="Ghai R."/>
            <person name="Kavagutti S V."/>
        </authorList>
    </citation>
    <scope>NUCLEOTIDE SEQUENCE</scope>
</reference>
<dbReference type="SUPFAM" id="SSF50475">
    <property type="entry name" value="FMN-binding split barrel"/>
    <property type="match status" value="1"/>
</dbReference>
<dbReference type="EMBL" id="CAEZZX010000055">
    <property type="protein sequence ID" value="CAB4775483.1"/>
    <property type="molecule type" value="Genomic_DNA"/>
</dbReference>
<dbReference type="GO" id="GO:0010181">
    <property type="term" value="F:FMN binding"/>
    <property type="evidence" value="ECO:0007669"/>
    <property type="project" value="InterPro"/>
</dbReference>
<dbReference type="Pfam" id="PF01613">
    <property type="entry name" value="Flavin_Reduct"/>
    <property type="match status" value="1"/>
</dbReference>